<dbReference type="InterPro" id="IPR038610">
    <property type="entry name" value="FliK-like_C_sf"/>
</dbReference>
<dbReference type="Gene3D" id="3.30.750.140">
    <property type="match status" value="1"/>
</dbReference>
<gene>
    <name evidence="3" type="ORF">BVC71_07960</name>
</gene>
<feature type="region of interest" description="Disordered" evidence="1">
    <location>
        <begin position="224"/>
        <end position="243"/>
    </location>
</feature>
<evidence type="ECO:0000259" key="2">
    <source>
        <dbReference type="Pfam" id="PF02120"/>
    </source>
</evidence>
<dbReference type="InterPro" id="IPR021136">
    <property type="entry name" value="Flagellar_hook_control-like_C"/>
</dbReference>
<dbReference type="Proteomes" id="UP000194664">
    <property type="component" value="Unassembled WGS sequence"/>
</dbReference>
<feature type="compositionally biased region" description="Acidic residues" evidence="1">
    <location>
        <begin position="12"/>
        <end position="23"/>
    </location>
</feature>
<dbReference type="AlphaFoldDB" id="A0A251X0B7"/>
<feature type="compositionally biased region" description="Polar residues" evidence="1">
    <location>
        <begin position="231"/>
        <end position="243"/>
    </location>
</feature>
<protein>
    <recommendedName>
        <fullName evidence="2">Flagellar hook-length control protein-like C-terminal domain-containing protein</fullName>
    </recommendedName>
</protein>
<evidence type="ECO:0000256" key="1">
    <source>
        <dbReference type="SAM" id="MobiDB-lite"/>
    </source>
</evidence>
<dbReference type="EMBL" id="MSPP01000002">
    <property type="protein sequence ID" value="OUD09754.1"/>
    <property type="molecule type" value="Genomic_DNA"/>
</dbReference>
<evidence type="ECO:0000313" key="4">
    <source>
        <dbReference type="Proteomes" id="UP000194664"/>
    </source>
</evidence>
<feature type="compositionally biased region" description="Basic and acidic residues" evidence="1">
    <location>
        <begin position="53"/>
        <end position="66"/>
    </location>
</feature>
<accession>A0A251X0B7</accession>
<dbReference type="CDD" id="cd17470">
    <property type="entry name" value="T3SS_Flik_C"/>
    <property type="match status" value="1"/>
</dbReference>
<reference evidence="3 4" key="1">
    <citation type="submission" date="2016-12" db="EMBL/GenBank/DDBJ databases">
        <title>The draft genome sequence of HSLHS2.</title>
        <authorList>
            <person name="Hu D."/>
            <person name="Wang L."/>
            <person name="Shao Z."/>
        </authorList>
    </citation>
    <scope>NUCLEOTIDE SEQUENCE [LARGE SCALE GENOMIC DNA]</scope>
    <source>
        <strain evidence="3">MCCC 1A06712</strain>
    </source>
</reference>
<name>A0A251X0B7_9RHOB</name>
<sequence length="261" mass="28692">MCDAFLQTMDQLETDGETDTDSAEVDKSPEPELDVDENDPLAIPAPQIPPVDPKPDREGRTTTDIEAQDFGKDHQFDGAITRIETKSAQVDQKFLDITGFEASMDHAVAPNDGPEKGPPVSLERTIVRSEVVPKIVPNTTEAQVVKQVLSAPLSDGNVTEIALDPEELGRVRMQMITHETSVQIVIAVERPETVDLMRKHLDLLTNEFKELGFGDVSLDFASHDDTDDSRQGTSHGKAETQTTEIIQPVLRASDGRVDIRL</sequence>
<evidence type="ECO:0000313" key="3">
    <source>
        <dbReference type="EMBL" id="OUD09754.1"/>
    </source>
</evidence>
<keyword evidence="4" id="KW-1185">Reference proteome</keyword>
<feature type="region of interest" description="Disordered" evidence="1">
    <location>
        <begin position="1"/>
        <end position="66"/>
    </location>
</feature>
<dbReference type="Pfam" id="PF02120">
    <property type="entry name" value="Flg_hook"/>
    <property type="match status" value="1"/>
</dbReference>
<comment type="caution">
    <text evidence="3">The sequence shown here is derived from an EMBL/GenBank/DDBJ whole genome shotgun (WGS) entry which is preliminary data.</text>
</comment>
<feature type="domain" description="Flagellar hook-length control protein-like C-terminal" evidence="2">
    <location>
        <begin position="155"/>
        <end position="226"/>
    </location>
</feature>
<proteinExistence type="predicted"/>
<organism evidence="3 4">
    <name type="scientific">Marivivens niveibacter</name>
    <dbReference type="NCBI Taxonomy" id="1930667"/>
    <lineage>
        <taxon>Bacteria</taxon>
        <taxon>Pseudomonadati</taxon>
        <taxon>Pseudomonadota</taxon>
        <taxon>Alphaproteobacteria</taxon>
        <taxon>Rhodobacterales</taxon>
        <taxon>Paracoccaceae</taxon>
        <taxon>Marivivens group</taxon>
        <taxon>Marivivens</taxon>
    </lineage>
</organism>